<proteinExistence type="predicted"/>
<sequence length="46" mass="5423">MLGQIWGNLLCLLPCSLQYFTCFRQRAKLLCPVKRTEPWFSPVCNF</sequence>
<feature type="chain" id="PRO_5015147533" evidence="1">
    <location>
        <begin position="19"/>
        <end position="46"/>
    </location>
</feature>
<feature type="signal peptide" evidence="1">
    <location>
        <begin position="1"/>
        <end position="18"/>
    </location>
</feature>
<reference evidence="2" key="1">
    <citation type="submission" date="2018-02" db="EMBL/GenBank/DDBJ databases">
        <title>Rhizophora mucronata_Transcriptome.</title>
        <authorList>
            <person name="Meera S.P."/>
            <person name="Sreeshan A."/>
            <person name="Augustine A."/>
        </authorList>
    </citation>
    <scope>NUCLEOTIDE SEQUENCE</scope>
    <source>
        <tissue evidence="2">Leaf</tissue>
    </source>
</reference>
<protein>
    <submittedName>
        <fullName evidence="2">Peroxisomal fatty acid beta-oxidation multifunctional protein AIM1 isoform X1</fullName>
    </submittedName>
</protein>
<dbReference type="EMBL" id="GGEC01064079">
    <property type="protein sequence ID" value="MBX44563.1"/>
    <property type="molecule type" value="Transcribed_RNA"/>
</dbReference>
<accession>A0A2P2NQ05</accession>
<keyword evidence="1" id="KW-0732">Signal</keyword>
<name>A0A2P2NQ05_RHIMU</name>
<evidence type="ECO:0000256" key="1">
    <source>
        <dbReference type="SAM" id="SignalP"/>
    </source>
</evidence>
<dbReference type="AlphaFoldDB" id="A0A2P2NQ05"/>
<evidence type="ECO:0000313" key="2">
    <source>
        <dbReference type="EMBL" id="MBX44563.1"/>
    </source>
</evidence>
<organism evidence="2">
    <name type="scientific">Rhizophora mucronata</name>
    <name type="common">Asiatic mangrove</name>
    <dbReference type="NCBI Taxonomy" id="61149"/>
    <lineage>
        <taxon>Eukaryota</taxon>
        <taxon>Viridiplantae</taxon>
        <taxon>Streptophyta</taxon>
        <taxon>Embryophyta</taxon>
        <taxon>Tracheophyta</taxon>
        <taxon>Spermatophyta</taxon>
        <taxon>Magnoliopsida</taxon>
        <taxon>eudicotyledons</taxon>
        <taxon>Gunneridae</taxon>
        <taxon>Pentapetalae</taxon>
        <taxon>rosids</taxon>
        <taxon>fabids</taxon>
        <taxon>Malpighiales</taxon>
        <taxon>Rhizophoraceae</taxon>
        <taxon>Rhizophora</taxon>
    </lineage>
</organism>